<evidence type="ECO:0000256" key="4">
    <source>
        <dbReference type="ARBA" id="ARBA00012105"/>
    </source>
</evidence>
<sequence length="245" mass="26704">MSSLVTRPKPIQHDPSVVRELIAGPHDGPQPPFPVYLDGWVTRGFGRGSKDLGCPTANLPDSSIAPYAETLSTGVYFGFARVLDPNSATRSSTTSAFPTSSSSNDSKNEHDGVFPMVMSIGWNPFYNNDTRTAEVHVLHTYPSDFYGKQLRVVMLGFIRPEYNYGSMDALIADINTDKLVALNSVSSPSPSPSSISTELTAAAPAVIPAKRGTNYARFAEDGFFWRESTLEPLPEGVDPEKKREK</sequence>
<evidence type="ECO:0000256" key="10">
    <source>
        <dbReference type="ARBA" id="ARBA00022840"/>
    </source>
</evidence>
<evidence type="ECO:0000256" key="12">
    <source>
        <dbReference type="SAM" id="MobiDB-lite"/>
    </source>
</evidence>
<evidence type="ECO:0000259" key="13">
    <source>
        <dbReference type="SMART" id="SM00904"/>
    </source>
</evidence>
<evidence type="ECO:0000313" key="17">
    <source>
        <dbReference type="Proteomes" id="UP000239560"/>
    </source>
</evidence>
<accession>A0A0K3CK48</accession>
<evidence type="ECO:0000313" key="16">
    <source>
        <dbReference type="Proteomes" id="UP000199069"/>
    </source>
</evidence>
<name>A0A0K3CK48_RHOTO</name>
<dbReference type="STRING" id="5286.A0A0K3CK48"/>
<dbReference type="GO" id="GO:0005739">
    <property type="term" value="C:mitochondrion"/>
    <property type="evidence" value="ECO:0007669"/>
    <property type="project" value="TreeGrafter"/>
</dbReference>
<keyword evidence="9" id="KW-0547">Nucleotide-binding</keyword>
<evidence type="ECO:0000313" key="15">
    <source>
        <dbReference type="EMBL" id="PRQ71959.1"/>
    </source>
</evidence>
<dbReference type="GO" id="GO:0005524">
    <property type="term" value="F:ATP binding"/>
    <property type="evidence" value="ECO:0007669"/>
    <property type="project" value="UniProtKB-KW"/>
</dbReference>
<dbReference type="InterPro" id="IPR023465">
    <property type="entry name" value="Riboflavin_kinase_dom_sf"/>
</dbReference>
<comment type="similarity">
    <text evidence="3">Belongs to the flavokinase family.</text>
</comment>
<evidence type="ECO:0000256" key="1">
    <source>
        <dbReference type="ARBA" id="ARBA00003572"/>
    </source>
</evidence>
<feature type="compositionally biased region" description="Low complexity" evidence="12">
    <location>
        <begin position="87"/>
        <end position="105"/>
    </location>
</feature>
<dbReference type="PANTHER" id="PTHR22749:SF6">
    <property type="entry name" value="RIBOFLAVIN KINASE"/>
    <property type="match status" value="1"/>
</dbReference>
<evidence type="ECO:0000256" key="8">
    <source>
        <dbReference type="ARBA" id="ARBA00022679"/>
    </source>
</evidence>
<dbReference type="UniPathway" id="UPA00276">
    <property type="reaction ID" value="UER00406"/>
</dbReference>
<dbReference type="GO" id="GO:0008531">
    <property type="term" value="F:riboflavin kinase activity"/>
    <property type="evidence" value="ECO:0007669"/>
    <property type="project" value="UniProtKB-EC"/>
</dbReference>
<protein>
    <recommendedName>
        <fullName evidence="5">Riboflavin kinase</fullName>
        <ecNumber evidence="4">2.7.1.26</ecNumber>
    </recommendedName>
    <alternativeName>
        <fullName evidence="11">Flavin mononucleotide kinase 1</fullName>
    </alternativeName>
</protein>
<keyword evidence="10" id="KW-0067">ATP-binding</keyword>
<dbReference type="Proteomes" id="UP000239560">
    <property type="component" value="Unassembled WGS sequence"/>
</dbReference>
<gene>
    <name evidence="14" type="primary">FGENESH: predicted gene_10.1</name>
    <name evidence="15" type="ORF">AAT19DRAFT_9298</name>
    <name evidence="14" type="ORF">BN2166_0051640</name>
</gene>
<dbReference type="EC" id="2.7.1.26" evidence="4"/>
<keyword evidence="7" id="KW-0288">FMN</keyword>
<keyword evidence="14" id="KW-0418">Kinase</keyword>
<evidence type="ECO:0000256" key="3">
    <source>
        <dbReference type="ARBA" id="ARBA00010108"/>
    </source>
</evidence>
<reference evidence="14 16" key="1">
    <citation type="submission" date="2015-07" db="EMBL/GenBank/DDBJ databases">
        <authorList>
            <person name="Cajimat M.N.B."/>
            <person name="Milazzo M.L."/>
            <person name="Fulhorst C.F."/>
        </authorList>
    </citation>
    <scope>NUCLEOTIDE SEQUENCE [LARGE SCALE GENOMIC DNA]</scope>
    <source>
        <strain evidence="14">Single colony</strain>
    </source>
</reference>
<dbReference type="SUPFAM" id="SSF82114">
    <property type="entry name" value="Riboflavin kinase-like"/>
    <property type="match status" value="1"/>
</dbReference>
<dbReference type="GO" id="GO:0009231">
    <property type="term" value="P:riboflavin biosynthetic process"/>
    <property type="evidence" value="ECO:0007669"/>
    <property type="project" value="InterPro"/>
</dbReference>
<comment type="pathway">
    <text evidence="2">Cofactor biosynthesis; FMN biosynthesis; FMN from riboflavin (ATP route): step 1/1.</text>
</comment>
<dbReference type="Gene3D" id="2.40.30.30">
    <property type="entry name" value="Riboflavin kinase-like"/>
    <property type="match status" value="1"/>
</dbReference>
<evidence type="ECO:0000256" key="5">
    <source>
        <dbReference type="ARBA" id="ARBA00017394"/>
    </source>
</evidence>
<dbReference type="GO" id="GO:0009398">
    <property type="term" value="P:FMN biosynthetic process"/>
    <property type="evidence" value="ECO:0007669"/>
    <property type="project" value="UniProtKB-UniPathway"/>
</dbReference>
<dbReference type="InterPro" id="IPR023468">
    <property type="entry name" value="Riboflavin_kinase"/>
</dbReference>
<evidence type="ECO:0000256" key="2">
    <source>
        <dbReference type="ARBA" id="ARBA00005201"/>
    </source>
</evidence>
<evidence type="ECO:0000256" key="7">
    <source>
        <dbReference type="ARBA" id="ARBA00022643"/>
    </source>
</evidence>
<proteinExistence type="inferred from homology"/>
<dbReference type="AlphaFoldDB" id="A0A0K3CK48"/>
<dbReference type="EMBL" id="CWKI01000010">
    <property type="protein sequence ID" value="CTR09303.1"/>
    <property type="molecule type" value="Genomic_DNA"/>
</dbReference>
<comment type="function">
    <text evidence="1">Catalyzes the phosphorylation of riboflavin (vitamin B2) to form flavin mononucleotide (FMN) coenzyme.</text>
</comment>
<organism evidence="14 16">
    <name type="scientific">Rhodotorula toruloides</name>
    <name type="common">Yeast</name>
    <name type="synonym">Rhodosporidium toruloides</name>
    <dbReference type="NCBI Taxonomy" id="5286"/>
    <lineage>
        <taxon>Eukaryota</taxon>
        <taxon>Fungi</taxon>
        <taxon>Dikarya</taxon>
        <taxon>Basidiomycota</taxon>
        <taxon>Pucciniomycotina</taxon>
        <taxon>Microbotryomycetes</taxon>
        <taxon>Sporidiobolales</taxon>
        <taxon>Sporidiobolaceae</taxon>
        <taxon>Rhodotorula</taxon>
    </lineage>
</organism>
<feature type="region of interest" description="Disordered" evidence="12">
    <location>
        <begin position="87"/>
        <end position="110"/>
    </location>
</feature>
<evidence type="ECO:0000256" key="11">
    <source>
        <dbReference type="ARBA" id="ARBA00029960"/>
    </source>
</evidence>
<evidence type="ECO:0000256" key="9">
    <source>
        <dbReference type="ARBA" id="ARBA00022741"/>
    </source>
</evidence>
<keyword evidence="8" id="KW-0808">Transferase</keyword>
<dbReference type="OMA" id="DSKNEHD"/>
<dbReference type="InterPro" id="IPR015865">
    <property type="entry name" value="Riboflavin_kinase_bac/euk"/>
</dbReference>
<evidence type="ECO:0000313" key="14">
    <source>
        <dbReference type="EMBL" id="CTR09303.1"/>
    </source>
</evidence>
<dbReference type="OrthoDB" id="276388at2759"/>
<dbReference type="Pfam" id="PF01687">
    <property type="entry name" value="Flavokinase"/>
    <property type="match status" value="1"/>
</dbReference>
<dbReference type="SMART" id="SM00904">
    <property type="entry name" value="Flavokinase"/>
    <property type="match status" value="1"/>
</dbReference>
<evidence type="ECO:0000256" key="6">
    <source>
        <dbReference type="ARBA" id="ARBA00022630"/>
    </source>
</evidence>
<keyword evidence="16" id="KW-1185">Reference proteome</keyword>
<dbReference type="Proteomes" id="UP000199069">
    <property type="component" value="Unassembled WGS sequence"/>
</dbReference>
<dbReference type="PANTHER" id="PTHR22749">
    <property type="entry name" value="RIBOFLAVIN KINASE/FMN ADENYLYLTRANSFERASE"/>
    <property type="match status" value="1"/>
</dbReference>
<feature type="domain" description="Riboflavin kinase" evidence="13">
    <location>
        <begin position="30"/>
        <end position="186"/>
    </location>
</feature>
<keyword evidence="6" id="KW-0285">Flavoprotein</keyword>
<reference evidence="15 17" key="2">
    <citation type="journal article" date="2018" name="Elife">
        <title>Functional genomics of lipid metabolism in the oleaginous yeast Rhodosporidium toruloides.</title>
        <authorList>
            <person name="Coradetti S.T."/>
            <person name="Pinel D."/>
            <person name="Geiselman G."/>
            <person name="Ito M."/>
            <person name="Mondo S."/>
            <person name="Reilly M.C."/>
            <person name="Cheng Y.F."/>
            <person name="Bauer S."/>
            <person name="Grigoriev I."/>
            <person name="Gladden J.M."/>
            <person name="Simmons B.A."/>
            <person name="Brem R."/>
            <person name="Arkin A.P."/>
            <person name="Skerker J.M."/>
        </authorList>
    </citation>
    <scope>NUCLEOTIDE SEQUENCE [LARGE SCALE GENOMIC DNA]</scope>
    <source>
        <strain evidence="15 17">NBRC 0880</strain>
    </source>
</reference>
<dbReference type="EMBL" id="LCTV02000010">
    <property type="protein sequence ID" value="PRQ71959.1"/>
    <property type="molecule type" value="Genomic_DNA"/>
</dbReference>